<dbReference type="AlphaFoldDB" id="A0A2S6HQ56"/>
<dbReference type="SMART" id="SM00458">
    <property type="entry name" value="RICIN"/>
    <property type="match status" value="1"/>
</dbReference>
<dbReference type="EMBL" id="PTJA01000009">
    <property type="protein sequence ID" value="PPK79578.1"/>
    <property type="molecule type" value="Genomic_DNA"/>
</dbReference>
<organism evidence="3 4">
    <name type="scientific">Lacrimispora xylanisolvens</name>
    <dbReference type="NCBI Taxonomy" id="384636"/>
    <lineage>
        <taxon>Bacteria</taxon>
        <taxon>Bacillati</taxon>
        <taxon>Bacillota</taxon>
        <taxon>Clostridia</taxon>
        <taxon>Lachnospirales</taxon>
        <taxon>Lachnospiraceae</taxon>
        <taxon>Lacrimispora</taxon>
    </lineage>
</organism>
<evidence type="ECO:0000256" key="1">
    <source>
        <dbReference type="SAM" id="SignalP"/>
    </source>
</evidence>
<evidence type="ECO:0000313" key="3">
    <source>
        <dbReference type="EMBL" id="PPK79578.1"/>
    </source>
</evidence>
<dbReference type="InterPro" id="IPR035992">
    <property type="entry name" value="Ricin_B-like_lectins"/>
</dbReference>
<proteinExistence type="predicted"/>
<dbReference type="RefSeq" id="WP_185140368.1">
    <property type="nucleotide sequence ID" value="NZ_PTJA01000009.1"/>
</dbReference>
<accession>A0A2S6HQ56</accession>
<evidence type="ECO:0000259" key="2">
    <source>
        <dbReference type="SMART" id="SM00458"/>
    </source>
</evidence>
<feature type="chain" id="PRO_5015676600" evidence="1">
    <location>
        <begin position="29"/>
        <end position="578"/>
    </location>
</feature>
<keyword evidence="3" id="KW-0430">Lectin</keyword>
<keyword evidence="4" id="KW-1185">Reference proteome</keyword>
<reference evidence="3 4" key="1">
    <citation type="submission" date="2018-02" db="EMBL/GenBank/DDBJ databases">
        <title>Genomic Encyclopedia of Archaeal and Bacterial Type Strains, Phase II (KMG-II): from individual species to whole genera.</title>
        <authorList>
            <person name="Goeker M."/>
        </authorList>
    </citation>
    <scope>NUCLEOTIDE SEQUENCE [LARGE SCALE GENOMIC DNA]</scope>
    <source>
        <strain evidence="3 4">DSM 3808</strain>
    </source>
</reference>
<evidence type="ECO:0000313" key="4">
    <source>
        <dbReference type="Proteomes" id="UP000237749"/>
    </source>
</evidence>
<dbReference type="Gene3D" id="3.20.20.80">
    <property type="entry name" value="Glycosidases"/>
    <property type="match status" value="1"/>
</dbReference>
<dbReference type="InterPro" id="IPR000772">
    <property type="entry name" value="Ricin_B_lectin"/>
</dbReference>
<protein>
    <submittedName>
        <fullName evidence="3">Ricin-type beta-trefoil lectin protein</fullName>
    </submittedName>
</protein>
<name>A0A2S6HQ56_9FIRM</name>
<feature type="domain" description="Ricin B lectin" evidence="2">
    <location>
        <begin position="440"/>
        <end position="576"/>
    </location>
</feature>
<dbReference type="Pfam" id="PF14200">
    <property type="entry name" value="RicinB_lectin_2"/>
    <property type="match status" value="2"/>
</dbReference>
<dbReference type="InterPro" id="IPR017853">
    <property type="entry name" value="GH"/>
</dbReference>
<comment type="caution">
    <text evidence="3">The sequence shown here is derived from an EMBL/GenBank/DDBJ whole genome shotgun (WGS) entry which is preliminary data.</text>
</comment>
<feature type="signal peptide" evidence="1">
    <location>
        <begin position="1"/>
        <end position="28"/>
    </location>
</feature>
<dbReference type="SUPFAM" id="SSF50370">
    <property type="entry name" value="Ricin B-like lectins"/>
    <property type="match status" value="1"/>
</dbReference>
<gene>
    <name evidence="3" type="ORF">BXY41_10956</name>
</gene>
<dbReference type="GO" id="GO:0030246">
    <property type="term" value="F:carbohydrate binding"/>
    <property type="evidence" value="ECO:0007669"/>
    <property type="project" value="UniProtKB-KW"/>
</dbReference>
<sequence length="578" mass="62871">MLKMKRVLAFVLSVMLVLSMIPEIPALAANSMTVDCANVLREVTHCANGSLYGMTESIPADVNGLVAPLNPYVLRNPARGGNGNQHPFGDAILVSQKLSSVPSAKVSIDLADMLPGWPYRWPGMTSWLDQVKSFIKDKKASGRNNYYGYEIWNEPGGTWNTSNGSFNDMWKQTYDVIRSNDPGAKIIGPCESYYNNTRMKEFLTYCKANNCVPDIMSWHELSGGPKTIAPNIRTYRALETSLGIAPLPISINEYCDPDHNLEGQPGSSARFIAKFERHKIESACITWWFVPTPGRLGSLLATNTEKGAGWYFYKWYGDMTGNMVSVTPPNDESDLVDGAACVDSNGKYVSFIFGGPNDGTVNTTFKNIPSFIGSSATVKVEKIDWVSKDTVSRGTVVLSATNYPVVNGQISVTVSGCNNSSGYRIYITPGTGTNTGIVSGGTYKLVNRGSGKALDVTNGSTADGADVIQWGYSGQSNQKWIITNTGNGYKLSNAKSGKVLDVYKSSTTDGADVIQWTDNGQNNQRWNLIDLGNGYYNVVNINSGKLLDVEKGSVDDGGNVIQWSSNNGYNQQWQITAP</sequence>
<dbReference type="Gene3D" id="2.80.10.50">
    <property type="match status" value="3"/>
</dbReference>
<keyword evidence="1" id="KW-0732">Signal</keyword>
<dbReference type="PROSITE" id="PS50231">
    <property type="entry name" value="RICIN_B_LECTIN"/>
    <property type="match status" value="1"/>
</dbReference>
<dbReference type="SUPFAM" id="SSF51445">
    <property type="entry name" value="(Trans)glycosidases"/>
    <property type="match status" value="1"/>
</dbReference>
<dbReference type="Proteomes" id="UP000237749">
    <property type="component" value="Unassembled WGS sequence"/>
</dbReference>